<evidence type="ECO:0000256" key="1">
    <source>
        <dbReference type="SAM" id="Phobius"/>
    </source>
</evidence>
<keyword evidence="1" id="KW-0812">Transmembrane</keyword>
<organism evidence="2 3">
    <name type="scientific">Aspergillus lucknowensis</name>
    <dbReference type="NCBI Taxonomy" id="176173"/>
    <lineage>
        <taxon>Eukaryota</taxon>
        <taxon>Fungi</taxon>
        <taxon>Dikarya</taxon>
        <taxon>Ascomycota</taxon>
        <taxon>Pezizomycotina</taxon>
        <taxon>Eurotiomycetes</taxon>
        <taxon>Eurotiomycetidae</taxon>
        <taxon>Eurotiales</taxon>
        <taxon>Aspergillaceae</taxon>
        <taxon>Aspergillus</taxon>
        <taxon>Aspergillus subgen. Nidulantes</taxon>
    </lineage>
</organism>
<reference evidence="2 3" key="1">
    <citation type="submission" date="2024-07" db="EMBL/GenBank/DDBJ databases">
        <title>Section-level genome sequencing and comparative genomics of Aspergillus sections Usti and Cavernicolus.</title>
        <authorList>
            <consortium name="Lawrence Berkeley National Laboratory"/>
            <person name="Nybo J.L."/>
            <person name="Vesth T.C."/>
            <person name="Theobald S."/>
            <person name="Frisvad J.C."/>
            <person name="Larsen T.O."/>
            <person name="Kjaerboelling I."/>
            <person name="Rothschild-Mancinelli K."/>
            <person name="Lyhne E.K."/>
            <person name="Kogle M.E."/>
            <person name="Barry K."/>
            <person name="Clum A."/>
            <person name="Na H."/>
            <person name="Ledsgaard L."/>
            <person name="Lin J."/>
            <person name="Lipzen A."/>
            <person name="Kuo A."/>
            <person name="Riley R."/>
            <person name="Mondo S."/>
            <person name="Labutti K."/>
            <person name="Haridas S."/>
            <person name="Pangalinan J."/>
            <person name="Salamov A.A."/>
            <person name="Simmons B.A."/>
            <person name="Magnuson J.K."/>
            <person name="Chen J."/>
            <person name="Drula E."/>
            <person name="Henrissat B."/>
            <person name="Wiebenga A."/>
            <person name="Lubbers R.J."/>
            <person name="Gomes A.C."/>
            <person name="Macurrencykelacurrency M.R."/>
            <person name="Stajich J."/>
            <person name="Grigoriev I.V."/>
            <person name="Mortensen U.H."/>
            <person name="De Vries R.P."/>
            <person name="Baker S.E."/>
            <person name="Andersen M.R."/>
        </authorList>
    </citation>
    <scope>NUCLEOTIDE SEQUENCE [LARGE SCALE GENOMIC DNA]</scope>
    <source>
        <strain evidence="2 3">CBS 449.75</strain>
    </source>
</reference>
<keyword evidence="1" id="KW-0472">Membrane</keyword>
<accession>A0ABR4LGH8</accession>
<dbReference type="GeneID" id="98141154"/>
<comment type="caution">
    <text evidence="2">The sequence shown here is derived from an EMBL/GenBank/DDBJ whole genome shotgun (WGS) entry which is preliminary data.</text>
</comment>
<evidence type="ECO:0000313" key="2">
    <source>
        <dbReference type="EMBL" id="KAL2863649.1"/>
    </source>
</evidence>
<protein>
    <recommendedName>
        <fullName evidence="4">Transmembrane protein</fullName>
    </recommendedName>
</protein>
<keyword evidence="3" id="KW-1185">Reference proteome</keyword>
<feature type="transmembrane region" description="Helical" evidence="1">
    <location>
        <begin position="61"/>
        <end position="85"/>
    </location>
</feature>
<dbReference type="Proteomes" id="UP001610432">
    <property type="component" value="Unassembled WGS sequence"/>
</dbReference>
<evidence type="ECO:0000313" key="3">
    <source>
        <dbReference type="Proteomes" id="UP001610432"/>
    </source>
</evidence>
<proteinExistence type="predicted"/>
<keyword evidence="1" id="KW-1133">Transmembrane helix</keyword>
<dbReference type="RefSeq" id="XP_070882628.1">
    <property type="nucleotide sequence ID" value="XM_071026082.1"/>
</dbReference>
<dbReference type="EMBL" id="JBFXLQ010000049">
    <property type="protein sequence ID" value="KAL2863649.1"/>
    <property type="molecule type" value="Genomic_DNA"/>
</dbReference>
<sequence length="128" mass="14105">MMLPRSQTALSSSLGWRGCCWKNGLLPLISPPRRLRDSLHLALSSSSLSSSLFPSASSLPIAFSILFRSLLILFVFSPVFPLLFVASGSSHNFLHAHPPLDHVLLALSPTAAIVRRPFPFLNRPLNRF</sequence>
<name>A0ABR4LGH8_9EURO</name>
<evidence type="ECO:0008006" key="4">
    <source>
        <dbReference type="Google" id="ProtNLM"/>
    </source>
</evidence>
<gene>
    <name evidence="2" type="ORF">BJX67DRAFT_240266</name>
</gene>